<dbReference type="AlphaFoldDB" id="A0A2P4SC57"/>
<accession>A0A2P4SC57</accession>
<dbReference type="EMBL" id="PPHD01066288">
    <property type="protein sequence ID" value="POI21686.1"/>
    <property type="molecule type" value="Genomic_DNA"/>
</dbReference>
<protein>
    <submittedName>
        <fullName evidence="2">Uncharacterized protein</fullName>
    </submittedName>
</protein>
<evidence type="ECO:0000256" key="1">
    <source>
        <dbReference type="SAM" id="MobiDB-lite"/>
    </source>
</evidence>
<feature type="compositionally biased region" description="Low complexity" evidence="1">
    <location>
        <begin position="25"/>
        <end position="48"/>
    </location>
</feature>
<organism evidence="2 3">
    <name type="scientific">Bambusicola thoracicus</name>
    <name type="common">Chinese bamboo-partridge</name>
    <name type="synonym">Perdix thoracica</name>
    <dbReference type="NCBI Taxonomy" id="9083"/>
    <lineage>
        <taxon>Eukaryota</taxon>
        <taxon>Metazoa</taxon>
        <taxon>Chordata</taxon>
        <taxon>Craniata</taxon>
        <taxon>Vertebrata</taxon>
        <taxon>Euteleostomi</taxon>
        <taxon>Archelosauria</taxon>
        <taxon>Archosauria</taxon>
        <taxon>Dinosauria</taxon>
        <taxon>Saurischia</taxon>
        <taxon>Theropoda</taxon>
        <taxon>Coelurosauria</taxon>
        <taxon>Aves</taxon>
        <taxon>Neognathae</taxon>
        <taxon>Galloanserae</taxon>
        <taxon>Galliformes</taxon>
        <taxon>Phasianidae</taxon>
        <taxon>Perdicinae</taxon>
        <taxon>Bambusicola</taxon>
    </lineage>
</organism>
<feature type="region of interest" description="Disordered" evidence="1">
    <location>
        <begin position="1"/>
        <end position="60"/>
    </location>
</feature>
<keyword evidence="3" id="KW-1185">Reference proteome</keyword>
<name>A0A2P4SC57_BAMTH</name>
<reference evidence="2 3" key="1">
    <citation type="submission" date="2018-01" db="EMBL/GenBank/DDBJ databases">
        <title>Comparison of the Chinese Bamboo Partridge and Red Junglefowl genome sequences highlights the importance of demography in genome evolution.</title>
        <authorList>
            <person name="Tiley G.P."/>
            <person name="Kimball R.T."/>
            <person name="Braun E.L."/>
            <person name="Burleigh J.G."/>
        </authorList>
    </citation>
    <scope>NUCLEOTIDE SEQUENCE [LARGE SCALE GENOMIC DNA]</scope>
    <source>
        <strain evidence="2">RTK389</strain>
        <tissue evidence="2">Blood</tissue>
    </source>
</reference>
<evidence type="ECO:0000313" key="2">
    <source>
        <dbReference type="EMBL" id="POI21686.1"/>
    </source>
</evidence>
<dbReference type="Proteomes" id="UP000237246">
    <property type="component" value="Unassembled WGS sequence"/>
</dbReference>
<sequence>MAAAQRHGRSGSPRRRRNRCGWDPGSGAPPAQEAAAARRGAGSEAGKAPAASERGSAEVP</sequence>
<gene>
    <name evidence="2" type="ORF">CIB84_014567</name>
</gene>
<proteinExistence type="predicted"/>
<comment type="caution">
    <text evidence="2">The sequence shown here is derived from an EMBL/GenBank/DDBJ whole genome shotgun (WGS) entry which is preliminary data.</text>
</comment>
<feature type="compositionally biased region" description="Basic residues" evidence="1">
    <location>
        <begin position="1"/>
        <end position="19"/>
    </location>
</feature>
<evidence type="ECO:0000313" key="3">
    <source>
        <dbReference type="Proteomes" id="UP000237246"/>
    </source>
</evidence>